<evidence type="ECO:0000313" key="2">
    <source>
        <dbReference type="EMBL" id="ACE04466.1"/>
    </source>
</evidence>
<organism evidence="2">
    <name type="scientific">Chlorobium phaeobacteroides (strain BS1)</name>
    <dbReference type="NCBI Taxonomy" id="331678"/>
    <lineage>
        <taxon>Bacteria</taxon>
        <taxon>Pseudomonadati</taxon>
        <taxon>Chlorobiota</taxon>
        <taxon>Chlorobiia</taxon>
        <taxon>Chlorobiales</taxon>
        <taxon>Chlorobiaceae</taxon>
        <taxon>Chlorobium/Pelodictyon group</taxon>
        <taxon>Chlorobium</taxon>
    </lineage>
</organism>
<protein>
    <recommendedName>
        <fullName evidence="3">Zinc-ribbon domain-containing protein</fullName>
    </recommendedName>
</protein>
<dbReference type="HOGENOM" id="CLU_2245121_0_0_10"/>
<evidence type="ECO:0008006" key="3">
    <source>
        <dbReference type="Google" id="ProtNLM"/>
    </source>
</evidence>
<keyword evidence="1" id="KW-0812">Transmembrane</keyword>
<reference evidence="2" key="1">
    <citation type="submission" date="2008-06" db="EMBL/GenBank/DDBJ databases">
        <title>Complete sequence of Chlorobium phaeobacteroides BS1.</title>
        <authorList>
            <consortium name="US DOE Joint Genome Institute"/>
            <person name="Lucas S."/>
            <person name="Copeland A."/>
            <person name="Lapidus A."/>
            <person name="Glavina del Rio T."/>
            <person name="Dalin E."/>
            <person name="Tice H."/>
            <person name="Bruce D."/>
            <person name="Goodwin L."/>
            <person name="Pitluck S."/>
            <person name="Schmutz J."/>
            <person name="Larimer F."/>
            <person name="Land M."/>
            <person name="Hauser L."/>
            <person name="Kyrpides N."/>
            <person name="Ovchinnikova G."/>
            <person name="Li T."/>
            <person name="Liu Z."/>
            <person name="Zhao F."/>
            <person name="Overmann J."/>
            <person name="Bryant D.A."/>
            <person name="Richardson P."/>
        </authorList>
    </citation>
    <scope>NUCLEOTIDE SEQUENCE [LARGE SCALE GENOMIC DNA]</scope>
    <source>
        <strain evidence="2">BS1</strain>
    </source>
</reference>
<proteinExistence type="predicted"/>
<dbReference type="OrthoDB" id="8685152at2"/>
<dbReference type="AlphaFoldDB" id="B3EJU7"/>
<sequence>MNSKRNVCPYCYVELSEGAMVCPHCNASIDKGGIQVQGHNADEVLAVASKLQVTEHERHLANQDVKLVKMLLIGVFFVSVLFSVLGVVLVYLGSTEAMDISIFG</sequence>
<evidence type="ECO:0000256" key="1">
    <source>
        <dbReference type="SAM" id="Phobius"/>
    </source>
</evidence>
<feature type="transmembrane region" description="Helical" evidence="1">
    <location>
        <begin position="70"/>
        <end position="92"/>
    </location>
</feature>
<keyword evidence="1" id="KW-0472">Membrane</keyword>
<dbReference type="STRING" id="331678.Cphamn1_1541"/>
<gene>
    <name evidence="2" type="ordered locus">Cphamn1_1541</name>
</gene>
<accession>B3EJU7</accession>
<keyword evidence="1" id="KW-1133">Transmembrane helix</keyword>
<name>B3EJU7_CHLPB</name>
<dbReference type="EMBL" id="CP001101">
    <property type="protein sequence ID" value="ACE04466.1"/>
    <property type="molecule type" value="Genomic_DNA"/>
</dbReference>
<dbReference type="KEGG" id="cpb:Cphamn1_1541"/>